<evidence type="ECO:0000313" key="2">
    <source>
        <dbReference type="EMBL" id="CAK9075290.1"/>
    </source>
</evidence>
<organism evidence="2 3">
    <name type="scientific">Durusdinium trenchii</name>
    <dbReference type="NCBI Taxonomy" id="1381693"/>
    <lineage>
        <taxon>Eukaryota</taxon>
        <taxon>Sar</taxon>
        <taxon>Alveolata</taxon>
        <taxon>Dinophyceae</taxon>
        <taxon>Suessiales</taxon>
        <taxon>Symbiodiniaceae</taxon>
        <taxon>Durusdinium</taxon>
    </lineage>
</organism>
<sequence length="872" mass="94533">MAAQTPIQKKMEASADFARTSWDSTLFLGPEVAQAIEALFNTLHCLPTTLAHETLGLHAMNAVMVKIRFAHFKKTNKSGLNTIIEENAIPFELWLNHASLQGHVDGQLDRTEGPLTLTFIPGATPEELFAQCAADKVTRVYHGLLHGHDEIAGFFEDMGLYAGRPANQSSSERPQRPHGQRSPQQNFSRPRARLRQGPFCSVSSNSRRYEATQGPAIQISGINARDADRILRDDDVIAASREQYLFFTAPVMNPYALPPAHVQLPTEVLQENGELSKIGLAFAVTFSHGVALHGFRPQEIPVLRCAWNWRLAGYVQYVDDQLAAELRQVQRHHALRCAGSLSLRALLGLVPDDATIDNARITAEIVDQAALTLASVLGGFAVGFRGVSAAPGAAVRRRESPNVDVSRVDAASLPPLRPQADGEVDATLFCQALGPAFVHMLSEEQVQLDPVEEAACQHNAAILGLMREALTWPGCPVASGVEQSAGAFQCHALRVVAPTRRAAGLARMGLGSVLQASDGQRYVKPTVLELSDSHTVALLQTHLQLSPDAVARSCTKHGSVKSDRSTLPAPATPAASALLAAPVTHVAPHPAPAMAAAPLLPVISKAPGTPTVCSSPLPTLLDPASGVVPASANAAASVGEVALTPAESADEGVLRTLHLTGGTDQLALNNLRNIFCMVARRAQTPTHLEAYMFLDQRVEAEESDILELARLPNDAGLPWEMHDIWLQWLDLACEEWPGGDSCCAVDCKDVQLGAKRTGRAQTVEAATVLHDSEDEDIPRVLPFFVILHAFLAGVFDYRVSRETLETLQALLQRDPHLDDFSSIVWVRAGAFIDAVHRGSESSTTLRRWQAWLQLEVWRVDLPVPLWYLYIFG</sequence>
<feature type="region of interest" description="Disordered" evidence="1">
    <location>
        <begin position="163"/>
        <end position="198"/>
    </location>
</feature>
<protein>
    <submittedName>
        <fullName evidence="2">Phosphoglycerate kinase</fullName>
    </submittedName>
</protein>
<accession>A0ABP0PKN4</accession>
<dbReference type="GO" id="GO:0016301">
    <property type="term" value="F:kinase activity"/>
    <property type="evidence" value="ECO:0007669"/>
    <property type="project" value="UniProtKB-KW"/>
</dbReference>
<evidence type="ECO:0000256" key="1">
    <source>
        <dbReference type="SAM" id="MobiDB-lite"/>
    </source>
</evidence>
<keyword evidence="2" id="KW-0808">Transferase</keyword>
<feature type="non-terminal residue" evidence="2">
    <location>
        <position position="872"/>
    </location>
</feature>
<dbReference type="Proteomes" id="UP001642464">
    <property type="component" value="Unassembled WGS sequence"/>
</dbReference>
<gene>
    <name evidence="2" type="ORF">SCF082_LOCUS36508</name>
</gene>
<keyword evidence="3" id="KW-1185">Reference proteome</keyword>
<proteinExistence type="predicted"/>
<evidence type="ECO:0000313" key="3">
    <source>
        <dbReference type="Proteomes" id="UP001642464"/>
    </source>
</evidence>
<name>A0ABP0PKN4_9DINO</name>
<reference evidence="2 3" key="1">
    <citation type="submission" date="2024-02" db="EMBL/GenBank/DDBJ databases">
        <authorList>
            <person name="Chen Y."/>
            <person name="Shah S."/>
            <person name="Dougan E. K."/>
            <person name="Thang M."/>
            <person name="Chan C."/>
        </authorList>
    </citation>
    <scope>NUCLEOTIDE SEQUENCE [LARGE SCALE GENOMIC DNA]</scope>
</reference>
<keyword evidence="2" id="KW-0418">Kinase</keyword>
<dbReference type="EMBL" id="CAXAMM010036102">
    <property type="protein sequence ID" value="CAK9075290.1"/>
    <property type="molecule type" value="Genomic_DNA"/>
</dbReference>
<comment type="caution">
    <text evidence="2">The sequence shown here is derived from an EMBL/GenBank/DDBJ whole genome shotgun (WGS) entry which is preliminary data.</text>
</comment>